<keyword evidence="1" id="KW-0547">Nucleotide-binding</keyword>
<feature type="non-terminal residue" evidence="4">
    <location>
        <position position="413"/>
    </location>
</feature>
<protein>
    <recommendedName>
        <fullName evidence="3">SNF2 N-terminal domain-containing protein</fullName>
    </recommendedName>
</protein>
<evidence type="ECO:0000256" key="1">
    <source>
        <dbReference type="ARBA" id="ARBA00022741"/>
    </source>
</evidence>
<dbReference type="InterPro" id="IPR038718">
    <property type="entry name" value="SNF2-like_sf"/>
</dbReference>
<evidence type="ECO:0000259" key="3">
    <source>
        <dbReference type="Pfam" id="PF00176"/>
    </source>
</evidence>
<name>A0A9P6MDY0_9FUNG</name>
<dbReference type="InterPro" id="IPR027417">
    <property type="entry name" value="P-loop_NTPase"/>
</dbReference>
<evidence type="ECO:0000256" key="2">
    <source>
        <dbReference type="ARBA" id="ARBA00022840"/>
    </source>
</evidence>
<dbReference type="AlphaFoldDB" id="A0A9P6MDY0"/>
<evidence type="ECO:0000313" key="4">
    <source>
        <dbReference type="EMBL" id="KAF9994072.1"/>
    </source>
</evidence>
<keyword evidence="5" id="KW-1185">Reference proteome</keyword>
<sequence>MFPCGHPLDLNYLPPLSITLQEGTIMVALEDHILAMRQDDPEDLSWGKFAATRNASPHSRTLFTAIEALKYTKQIDIKATIARLDSSSSSSVLQIDFVISLHQSLLSNSLSCKYSIDTAKQDLVYFIFPSSSSKNNNQSYPSFSENPIKDLYTHLKPAATTQEPPPGIQPEALNPKLLPFQRRSVAWCLKRECGIVTANGEVEYAKPTITEKLPFSWEQITTPSGVDLFINRLCGLLCLADPQLVLEEPEPRGGILAEEMGLGKTVEMLALILLSRRKLELDTPPEEMNTTFGTDILEKQLAEAHLDDRVKATTSKTRGNNNGITVSAGTSSSTMIKSAATLIITPASILHQWASEIENHAPSLRVFIYNEAAYERITTEQLATQYDVVLTTYWVLSQEIHYANHYDRPRRHE</sequence>
<dbReference type="Gene3D" id="3.40.50.10810">
    <property type="entry name" value="Tandem AAA-ATPase domain"/>
    <property type="match status" value="2"/>
</dbReference>
<dbReference type="InterPro" id="IPR052583">
    <property type="entry name" value="ATP-helicase/E3_Ub-Ligase"/>
</dbReference>
<dbReference type="PANTHER" id="PTHR45865:SF1">
    <property type="entry name" value="E3 UBIQUITIN-PROTEIN LIGASE SHPRH"/>
    <property type="match status" value="1"/>
</dbReference>
<accession>A0A9P6MDY0</accession>
<organism evidence="4 5">
    <name type="scientific">Modicella reniformis</name>
    <dbReference type="NCBI Taxonomy" id="1440133"/>
    <lineage>
        <taxon>Eukaryota</taxon>
        <taxon>Fungi</taxon>
        <taxon>Fungi incertae sedis</taxon>
        <taxon>Mucoromycota</taxon>
        <taxon>Mortierellomycotina</taxon>
        <taxon>Mortierellomycetes</taxon>
        <taxon>Mortierellales</taxon>
        <taxon>Mortierellaceae</taxon>
        <taxon>Modicella</taxon>
    </lineage>
</organism>
<dbReference type="SUPFAM" id="SSF52540">
    <property type="entry name" value="P-loop containing nucleoside triphosphate hydrolases"/>
    <property type="match status" value="1"/>
</dbReference>
<dbReference type="GO" id="GO:0005524">
    <property type="term" value="F:ATP binding"/>
    <property type="evidence" value="ECO:0007669"/>
    <property type="project" value="InterPro"/>
</dbReference>
<dbReference type="OrthoDB" id="5330228at2759"/>
<keyword evidence="2" id="KW-0067">ATP-binding</keyword>
<proteinExistence type="predicted"/>
<dbReference type="GO" id="GO:0006974">
    <property type="term" value="P:DNA damage response"/>
    <property type="evidence" value="ECO:0007669"/>
    <property type="project" value="TreeGrafter"/>
</dbReference>
<gene>
    <name evidence="4" type="ORF">BGZ65_010334</name>
</gene>
<dbReference type="EMBL" id="JAAAHW010001668">
    <property type="protein sequence ID" value="KAF9994072.1"/>
    <property type="molecule type" value="Genomic_DNA"/>
</dbReference>
<dbReference type="GO" id="GO:0061630">
    <property type="term" value="F:ubiquitin protein ligase activity"/>
    <property type="evidence" value="ECO:0007669"/>
    <property type="project" value="TreeGrafter"/>
</dbReference>
<feature type="domain" description="SNF2 N-terminal" evidence="3">
    <location>
        <begin position="180"/>
        <end position="400"/>
    </location>
</feature>
<comment type="caution">
    <text evidence="4">The sequence shown here is derived from an EMBL/GenBank/DDBJ whole genome shotgun (WGS) entry which is preliminary data.</text>
</comment>
<dbReference type="Proteomes" id="UP000749646">
    <property type="component" value="Unassembled WGS sequence"/>
</dbReference>
<evidence type="ECO:0000313" key="5">
    <source>
        <dbReference type="Proteomes" id="UP000749646"/>
    </source>
</evidence>
<dbReference type="PANTHER" id="PTHR45865">
    <property type="entry name" value="E3 UBIQUITIN-PROTEIN LIGASE SHPRH FAMILY MEMBER"/>
    <property type="match status" value="1"/>
</dbReference>
<dbReference type="Pfam" id="PF00176">
    <property type="entry name" value="SNF2-rel_dom"/>
    <property type="match status" value="1"/>
</dbReference>
<dbReference type="GO" id="GO:0000209">
    <property type="term" value="P:protein polyubiquitination"/>
    <property type="evidence" value="ECO:0007669"/>
    <property type="project" value="TreeGrafter"/>
</dbReference>
<dbReference type="InterPro" id="IPR000330">
    <property type="entry name" value="SNF2_N"/>
</dbReference>
<dbReference type="GO" id="GO:0005634">
    <property type="term" value="C:nucleus"/>
    <property type="evidence" value="ECO:0007669"/>
    <property type="project" value="TreeGrafter"/>
</dbReference>
<reference evidence="4" key="1">
    <citation type="journal article" date="2020" name="Fungal Divers.">
        <title>Resolving the Mortierellaceae phylogeny through synthesis of multi-gene phylogenetics and phylogenomics.</title>
        <authorList>
            <person name="Vandepol N."/>
            <person name="Liber J."/>
            <person name="Desiro A."/>
            <person name="Na H."/>
            <person name="Kennedy M."/>
            <person name="Barry K."/>
            <person name="Grigoriev I.V."/>
            <person name="Miller A.N."/>
            <person name="O'Donnell K."/>
            <person name="Stajich J.E."/>
            <person name="Bonito G."/>
        </authorList>
    </citation>
    <scope>NUCLEOTIDE SEQUENCE</scope>
    <source>
        <strain evidence="4">MES-2147</strain>
    </source>
</reference>